<sequence>MSVLPPNRPSRPPVPAIWWKIYLTLAAASLVVAIYAAIVEQPKAMTALATASAGFLVMFIRAYVRRSR</sequence>
<evidence type="ECO:0000313" key="3">
    <source>
        <dbReference type="Proteomes" id="UP001499843"/>
    </source>
</evidence>
<keyword evidence="1" id="KW-0812">Transmembrane</keyword>
<name>A0ABN3CRD1_9ACTN</name>
<keyword evidence="3" id="KW-1185">Reference proteome</keyword>
<keyword evidence="1" id="KW-0472">Membrane</keyword>
<feature type="transmembrane region" description="Helical" evidence="1">
    <location>
        <begin position="21"/>
        <end position="38"/>
    </location>
</feature>
<accession>A0ABN3CRD1</accession>
<reference evidence="2 3" key="1">
    <citation type="journal article" date="2019" name="Int. J. Syst. Evol. Microbiol.">
        <title>The Global Catalogue of Microorganisms (GCM) 10K type strain sequencing project: providing services to taxonomists for standard genome sequencing and annotation.</title>
        <authorList>
            <consortium name="The Broad Institute Genomics Platform"/>
            <consortium name="The Broad Institute Genome Sequencing Center for Infectious Disease"/>
            <person name="Wu L."/>
            <person name="Ma J."/>
        </authorList>
    </citation>
    <scope>NUCLEOTIDE SEQUENCE [LARGE SCALE GENOMIC DNA]</scope>
    <source>
        <strain evidence="2 3">JCM 16114</strain>
    </source>
</reference>
<evidence type="ECO:0000256" key="1">
    <source>
        <dbReference type="SAM" id="Phobius"/>
    </source>
</evidence>
<dbReference type="Proteomes" id="UP001499843">
    <property type="component" value="Unassembled WGS sequence"/>
</dbReference>
<dbReference type="EMBL" id="BAAAQX010000024">
    <property type="protein sequence ID" value="GAA2212005.1"/>
    <property type="molecule type" value="Genomic_DNA"/>
</dbReference>
<protein>
    <submittedName>
        <fullName evidence="2">Uncharacterized protein</fullName>
    </submittedName>
</protein>
<proteinExistence type="predicted"/>
<keyword evidence="1" id="KW-1133">Transmembrane helix</keyword>
<gene>
    <name evidence="2" type="ORF">GCM10009850_074670</name>
</gene>
<organism evidence="2 3">
    <name type="scientific">Nonomuraea monospora</name>
    <dbReference type="NCBI Taxonomy" id="568818"/>
    <lineage>
        <taxon>Bacteria</taxon>
        <taxon>Bacillati</taxon>
        <taxon>Actinomycetota</taxon>
        <taxon>Actinomycetes</taxon>
        <taxon>Streptosporangiales</taxon>
        <taxon>Streptosporangiaceae</taxon>
        <taxon>Nonomuraea</taxon>
    </lineage>
</organism>
<comment type="caution">
    <text evidence="2">The sequence shown here is derived from an EMBL/GenBank/DDBJ whole genome shotgun (WGS) entry which is preliminary data.</text>
</comment>
<feature type="transmembrane region" description="Helical" evidence="1">
    <location>
        <begin position="44"/>
        <end position="64"/>
    </location>
</feature>
<dbReference type="RefSeq" id="WP_344485676.1">
    <property type="nucleotide sequence ID" value="NZ_BAAAQX010000024.1"/>
</dbReference>
<evidence type="ECO:0000313" key="2">
    <source>
        <dbReference type="EMBL" id="GAA2212005.1"/>
    </source>
</evidence>